<gene>
    <name evidence="1" type="ORF">OLEA9_A030916</name>
</gene>
<dbReference type="OrthoDB" id="434647at2759"/>
<dbReference type="AlphaFoldDB" id="A0A8S0TZK9"/>
<keyword evidence="2" id="KW-1185">Reference proteome</keyword>
<organism evidence="1 2">
    <name type="scientific">Olea europaea subsp. europaea</name>
    <dbReference type="NCBI Taxonomy" id="158383"/>
    <lineage>
        <taxon>Eukaryota</taxon>
        <taxon>Viridiplantae</taxon>
        <taxon>Streptophyta</taxon>
        <taxon>Embryophyta</taxon>
        <taxon>Tracheophyta</taxon>
        <taxon>Spermatophyta</taxon>
        <taxon>Magnoliopsida</taxon>
        <taxon>eudicotyledons</taxon>
        <taxon>Gunneridae</taxon>
        <taxon>Pentapetalae</taxon>
        <taxon>asterids</taxon>
        <taxon>lamiids</taxon>
        <taxon>Lamiales</taxon>
        <taxon>Oleaceae</taxon>
        <taxon>Oleeae</taxon>
        <taxon>Olea</taxon>
    </lineage>
</organism>
<dbReference type="EMBL" id="CACTIH010007341">
    <property type="protein sequence ID" value="CAA3010379.1"/>
    <property type="molecule type" value="Genomic_DNA"/>
</dbReference>
<name>A0A8S0TZK9_OLEEU</name>
<dbReference type="Proteomes" id="UP000594638">
    <property type="component" value="Unassembled WGS sequence"/>
</dbReference>
<dbReference type="Gramene" id="OE9A030916T1">
    <property type="protein sequence ID" value="OE9A030916C1"/>
    <property type="gene ID" value="OE9A030916"/>
</dbReference>
<comment type="caution">
    <text evidence="1">The sequence shown here is derived from an EMBL/GenBank/DDBJ whole genome shotgun (WGS) entry which is preliminary data.</text>
</comment>
<proteinExistence type="predicted"/>
<reference evidence="1 2" key="1">
    <citation type="submission" date="2019-12" db="EMBL/GenBank/DDBJ databases">
        <authorList>
            <person name="Alioto T."/>
            <person name="Alioto T."/>
            <person name="Gomez Garrido J."/>
        </authorList>
    </citation>
    <scope>NUCLEOTIDE SEQUENCE [LARGE SCALE GENOMIC DNA]</scope>
</reference>
<accession>A0A8S0TZK9</accession>
<protein>
    <submittedName>
        <fullName evidence="1">Uncharacterized protein</fullName>
    </submittedName>
</protein>
<sequence length="200" mass="22570">MVYPSVEQATQREVAYRKKVKDIILLYCTSCKAPSSASEVKKSQRPSFSNWVPGGSNSAASHNRQLLPQILKFSSKARNWNGPRSTSNAMRNLYGNLCQVNCSSALTLQQQVKGRSHEAKLKLLQLNKNGEEQREYGQPRCEIYQILCIYKTALAMHLKGKKCKAKLHELELGSKTGGENGMMVLWSEMCDIPCMNEDYF</sequence>
<evidence type="ECO:0000313" key="2">
    <source>
        <dbReference type="Proteomes" id="UP000594638"/>
    </source>
</evidence>
<evidence type="ECO:0000313" key="1">
    <source>
        <dbReference type="EMBL" id="CAA3010379.1"/>
    </source>
</evidence>
<dbReference type="Gene3D" id="3.30.160.60">
    <property type="entry name" value="Classic Zinc Finger"/>
    <property type="match status" value="1"/>
</dbReference>